<dbReference type="Pfam" id="PF00884">
    <property type="entry name" value="Sulfatase"/>
    <property type="match status" value="1"/>
</dbReference>
<evidence type="ECO:0000313" key="9">
    <source>
        <dbReference type="Proteomes" id="UP001374893"/>
    </source>
</evidence>
<accession>A0ABM7RIZ2</accession>
<keyword evidence="9" id="KW-1185">Reference proteome</keyword>
<dbReference type="InterPro" id="IPR050738">
    <property type="entry name" value="Sulfatase"/>
</dbReference>
<evidence type="ECO:0000256" key="2">
    <source>
        <dbReference type="ARBA" id="ARBA00022723"/>
    </source>
</evidence>
<organism evidence="8 9">
    <name type="scientific">Haloferula helveola</name>
    <dbReference type="NCBI Taxonomy" id="490095"/>
    <lineage>
        <taxon>Bacteria</taxon>
        <taxon>Pseudomonadati</taxon>
        <taxon>Verrucomicrobiota</taxon>
        <taxon>Verrucomicrobiia</taxon>
        <taxon>Verrucomicrobiales</taxon>
        <taxon>Verrucomicrobiaceae</taxon>
        <taxon>Haloferula</taxon>
    </lineage>
</organism>
<dbReference type="InterPro" id="IPR000917">
    <property type="entry name" value="Sulfatase_N"/>
</dbReference>
<feature type="signal peptide" evidence="6">
    <location>
        <begin position="1"/>
        <end position="20"/>
    </location>
</feature>
<reference evidence="8 9" key="1">
    <citation type="submission" date="2021-06" db="EMBL/GenBank/DDBJ databases">
        <title>Complete genome of Haloferula helveola possessing various polysaccharide degrading enzymes.</title>
        <authorList>
            <person name="Takami H."/>
            <person name="Huang C."/>
            <person name="Hamasaki K."/>
        </authorList>
    </citation>
    <scope>NUCLEOTIDE SEQUENCE [LARGE SCALE GENOMIC DNA]</scope>
    <source>
        <strain evidence="8 9">CN-1</strain>
    </source>
</reference>
<feature type="chain" id="PRO_5045434552" evidence="6">
    <location>
        <begin position="21"/>
        <end position="514"/>
    </location>
</feature>
<gene>
    <name evidence="8" type="ORF">HAHE_14950</name>
</gene>
<evidence type="ECO:0000256" key="4">
    <source>
        <dbReference type="ARBA" id="ARBA00022837"/>
    </source>
</evidence>
<proteinExistence type="inferred from homology"/>
<evidence type="ECO:0000256" key="5">
    <source>
        <dbReference type="SAM" id="MobiDB-lite"/>
    </source>
</evidence>
<evidence type="ECO:0000256" key="1">
    <source>
        <dbReference type="ARBA" id="ARBA00008779"/>
    </source>
</evidence>
<dbReference type="Proteomes" id="UP001374893">
    <property type="component" value="Chromosome"/>
</dbReference>
<dbReference type="Gene3D" id="3.40.720.10">
    <property type="entry name" value="Alkaline Phosphatase, subunit A"/>
    <property type="match status" value="1"/>
</dbReference>
<evidence type="ECO:0000256" key="6">
    <source>
        <dbReference type="SAM" id="SignalP"/>
    </source>
</evidence>
<keyword evidence="6" id="KW-0732">Signal</keyword>
<keyword evidence="2" id="KW-0479">Metal-binding</keyword>
<dbReference type="Gene3D" id="3.30.1120.10">
    <property type="match status" value="1"/>
</dbReference>
<protein>
    <submittedName>
        <fullName evidence="8">Arylsulfatase</fullName>
    </submittedName>
</protein>
<dbReference type="PANTHER" id="PTHR42693:SF53">
    <property type="entry name" value="ENDO-4-O-SULFATASE"/>
    <property type="match status" value="1"/>
</dbReference>
<dbReference type="InterPro" id="IPR024607">
    <property type="entry name" value="Sulfatase_CS"/>
</dbReference>
<feature type="domain" description="Sulfatase N-terminal" evidence="7">
    <location>
        <begin position="25"/>
        <end position="386"/>
    </location>
</feature>
<feature type="region of interest" description="Disordered" evidence="5">
    <location>
        <begin position="459"/>
        <end position="478"/>
    </location>
</feature>
<dbReference type="EMBL" id="AP024702">
    <property type="protein sequence ID" value="BCX47587.1"/>
    <property type="molecule type" value="Genomic_DNA"/>
</dbReference>
<dbReference type="InterPro" id="IPR017850">
    <property type="entry name" value="Alkaline_phosphatase_core_sf"/>
</dbReference>
<dbReference type="PROSITE" id="PS00149">
    <property type="entry name" value="SULFATASE_2"/>
    <property type="match status" value="1"/>
</dbReference>
<evidence type="ECO:0000259" key="7">
    <source>
        <dbReference type="Pfam" id="PF00884"/>
    </source>
</evidence>
<evidence type="ECO:0000256" key="3">
    <source>
        <dbReference type="ARBA" id="ARBA00022801"/>
    </source>
</evidence>
<keyword evidence="4" id="KW-0106">Calcium</keyword>
<evidence type="ECO:0000313" key="8">
    <source>
        <dbReference type="EMBL" id="BCX47587.1"/>
    </source>
</evidence>
<dbReference type="CDD" id="cd16143">
    <property type="entry name" value="ARS_like"/>
    <property type="match status" value="1"/>
</dbReference>
<keyword evidence="3" id="KW-0378">Hydrolase</keyword>
<dbReference type="SUPFAM" id="SSF53649">
    <property type="entry name" value="Alkaline phosphatase-like"/>
    <property type="match status" value="1"/>
</dbReference>
<dbReference type="PANTHER" id="PTHR42693">
    <property type="entry name" value="ARYLSULFATASE FAMILY MEMBER"/>
    <property type="match status" value="1"/>
</dbReference>
<sequence length="514" mass="56766">MIRPALLSLLLAAAVAPAAAAGSLPNILIIFADDLGYGDVGCYNPESKVATPSIDRLASQGLRFTDAHSPSTVCTPSRYSLFTGRMAFRTGLKGVFTGAGGPNMIEADRLTLPGMLKEKGYLTALIGKWHVGLTFRDSEGKPISDGGPEGEKRIDYSRPITDSPVHRGFDEFFGTACCPTTDWIYAYIEDDRVPNPPVAPIDKSTIPENPYTKDCRPGRIAPDFKMDEVDLKFLDRSLRFLDKHKSERPDQPFFLVHSTQAVHLPSIPAPEFVGKSGLGAHGDFIMELDAIVGRLMTKLDELGMSENTIVMLSSDNGPEIAPIVNMRADHGHDGARPWRGMKRDQWEGGHRVPFIVRWQGEIEAGSETSQTTCLTDIMATCASIIGYQLPNDAAEDSFDLLPLLKDPDLKDPIRPFTIHQTNRLELAIRSGKWKYLDHRGSGGNDYRKKPQLTPYILPEKAPDAPGQLYDMEKDPGETENLYLKHPEKVRELKEALERLKSSGRSAPLRSSPDE</sequence>
<comment type="similarity">
    <text evidence="1">Belongs to the sulfatase family.</text>
</comment>
<name>A0ABM7RIZ2_9BACT</name>
<dbReference type="RefSeq" id="WP_338689855.1">
    <property type="nucleotide sequence ID" value="NZ_AP024702.1"/>
</dbReference>